<organism evidence="5">
    <name type="scientific">Brachypodium distachyon</name>
    <name type="common">Purple false brome</name>
    <name type="synonym">Trachynia distachya</name>
    <dbReference type="NCBI Taxonomy" id="15368"/>
    <lineage>
        <taxon>Eukaryota</taxon>
        <taxon>Viridiplantae</taxon>
        <taxon>Streptophyta</taxon>
        <taxon>Embryophyta</taxon>
        <taxon>Tracheophyta</taxon>
        <taxon>Spermatophyta</taxon>
        <taxon>Magnoliopsida</taxon>
        <taxon>Liliopsida</taxon>
        <taxon>Poales</taxon>
        <taxon>Poaceae</taxon>
        <taxon>BOP clade</taxon>
        <taxon>Pooideae</taxon>
        <taxon>Stipodae</taxon>
        <taxon>Brachypodieae</taxon>
        <taxon>Brachypodium</taxon>
    </lineage>
</organism>
<dbReference type="EnsemblPlants" id="PNT61169">
    <property type="protein sequence ID" value="PNT61169"/>
    <property type="gene ID" value="BRADI_5g11090v3"/>
</dbReference>
<dbReference type="GO" id="GO:0009827">
    <property type="term" value="P:plant-type cell wall modification"/>
    <property type="evidence" value="ECO:0000318"/>
    <property type="project" value="GO_Central"/>
</dbReference>
<dbReference type="Gene3D" id="1.20.140.40">
    <property type="entry name" value="Invertase/pectin methylesterase inhibitor family protein"/>
    <property type="match status" value="1"/>
</dbReference>
<dbReference type="PANTHER" id="PTHR35357:SF8">
    <property type="entry name" value="OS01G0111000 PROTEIN"/>
    <property type="match status" value="1"/>
</dbReference>
<dbReference type="Proteomes" id="UP000008810">
    <property type="component" value="Chromosome 5"/>
</dbReference>
<dbReference type="InterPro" id="IPR035513">
    <property type="entry name" value="Invertase/methylesterase_inhib"/>
</dbReference>
<protein>
    <recommendedName>
        <fullName evidence="4">Pectinesterase inhibitor domain-containing protein</fullName>
    </recommendedName>
</protein>
<dbReference type="Gramene" id="PNT61169">
    <property type="protein sequence ID" value="PNT61169"/>
    <property type="gene ID" value="BRADI_5g11090v3"/>
</dbReference>
<dbReference type="Pfam" id="PF04043">
    <property type="entry name" value="PMEI"/>
    <property type="match status" value="1"/>
</dbReference>
<evidence type="ECO:0000256" key="2">
    <source>
        <dbReference type="ARBA" id="ARBA00023157"/>
    </source>
</evidence>
<reference evidence="5 6" key="1">
    <citation type="journal article" date="2010" name="Nature">
        <title>Genome sequencing and analysis of the model grass Brachypodium distachyon.</title>
        <authorList>
            <consortium name="International Brachypodium Initiative"/>
        </authorList>
    </citation>
    <scope>NUCLEOTIDE SEQUENCE [LARGE SCALE GENOMIC DNA]</scope>
    <source>
        <strain evidence="5 6">Bd21</strain>
    </source>
</reference>
<name>A0A2K2CGL9_BRADI</name>
<dbReference type="InterPro" id="IPR006501">
    <property type="entry name" value="Pectinesterase_inhib_dom"/>
</dbReference>
<dbReference type="InterPro" id="IPR034088">
    <property type="entry name" value="Pla_a_1-like"/>
</dbReference>
<dbReference type="EMBL" id="CM000884">
    <property type="protein sequence ID" value="PNT61169.1"/>
    <property type="molecule type" value="Genomic_DNA"/>
</dbReference>
<evidence type="ECO:0000256" key="1">
    <source>
        <dbReference type="ARBA" id="ARBA00022729"/>
    </source>
</evidence>
<accession>A0A2K2CGL9</accession>
<dbReference type="GO" id="GO:0009505">
    <property type="term" value="C:plant-type cell wall"/>
    <property type="evidence" value="ECO:0000318"/>
    <property type="project" value="GO_Central"/>
</dbReference>
<dbReference type="ExpressionAtlas" id="A0A2K2CGL9">
    <property type="expression patterns" value="baseline and differential"/>
</dbReference>
<gene>
    <name evidence="5" type="ORF">BRADI_5g11090v3</name>
</gene>
<proteinExistence type="inferred from homology"/>
<reference evidence="5" key="2">
    <citation type="submission" date="2017-06" db="EMBL/GenBank/DDBJ databases">
        <title>WGS assembly of Brachypodium distachyon.</title>
        <authorList>
            <consortium name="The International Brachypodium Initiative"/>
            <person name="Lucas S."/>
            <person name="Harmon-Smith M."/>
            <person name="Lail K."/>
            <person name="Tice H."/>
            <person name="Grimwood J."/>
            <person name="Bruce D."/>
            <person name="Barry K."/>
            <person name="Shu S."/>
            <person name="Lindquist E."/>
            <person name="Wang M."/>
            <person name="Pitluck S."/>
            <person name="Vogel J.P."/>
            <person name="Garvin D.F."/>
            <person name="Mockler T.C."/>
            <person name="Schmutz J."/>
            <person name="Rokhsar D."/>
            <person name="Bevan M.W."/>
        </authorList>
    </citation>
    <scope>NUCLEOTIDE SEQUENCE</scope>
    <source>
        <strain evidence="5">Bd21</strain>
    </source>
</reference>
<evidence type="ECO:0000313" key="6">
    <source>
        <dbReference type="EnsemblPlants" id="PNT61169"/>
    </source>
</evidence>
<evidence type="ECO:0000313" key="7">
    <source>
        <dbReference type="Proteomes" id="UP000008810"/>
    </source>
</evidence>
<comment type="similarity">
    <text evidence="3">Belongs to the PMEI family.</text>
</comment>
<dbReference type="GO" id="GO:0004857">
    <property type="term" value="F:enzyme inhibitor activity"/>
    <property type="evidence" value="ECO:0000318"/>
    <property type="project" value="GO_Central"/>
</dbReference>
<dbReference type="InParanoid" id="A0A2K2CGL9"/>
<dbReference type="FunCoup" id="A0A2K2CGL9">
    <property type="interactions" value="53"/>
</dbReference>
<sequence length="239" mass="25657">MYIHPHKLDHPPIIYSLCPQHLHNKRTKNQGLLHRYSIQVDNTSHQRDRSELERTKMAKRVPFSLLLVLLVGGFHAATASVEETCASATAKHKDLESFCVTTLQAAPGSATADAHGLAVIATNLTLANYTEAVATIKDLQRRGGWPEPAQAALATCRQRYLEAQNVVHSAIHALATGQKQAYVADMGVVRKAPVDCQGAFGKIGGGAAAAAEKEGSLLLKVNDDAQALTTLDVLIVLSL</sequence>
<dbReference type="PANTHER" id="PTHR35357">
    <property type="entry name" value="OS02G0537100 PROTEIN"/>
    <property type="match status" value="1"/>
</dbReference>
<dbReference type="SUPFAM" id="SSF101148">
    <property type="entry name" value="Plant invertase/pectin methylesterase inhibitor"/>
    <property type="match status" value="1"/>
</dbReference>
<evidence type="ECO:0000313" key="5">
    <source>
        <dbReference type="EMBL" id="PNT61169.1"/>
    </source>
</evidence>
<evidence type="ECO:0000259" key="4">
    <source>
        <dbReference type="SMART" id="SM00856"/>
    </source>
</evidence>
<keyword evidence="2" id="KW-1015">Disulfide bond</keyword>
<keyword evidence="1" id="KW-0732">Signal</keyword>
<reference evidence="6" key="3">
    <citation type="submission" date="2018-08" db="UniProtKB">
        <authorList>
            <consortium name="EnsemblPlants"/>
        </authorList>
    </citation>
    <scope>IDENTIFICATION</scope>
    <source>
        <strain evidence="6">cv. Bd21</strain>
    </source>
</reference>
<dbReference type="OrthoDB" id="1915198at2759"/>
<dbReference type="STRING" id="15368.A0A2K2CGL9"/>
<dbReference type="AlphaFoldDB" id="A0A2K2CGL9"/>
<dbReference type="SMART" id="SM00856">
    <property type="entry name" value="PMEI"/>
    <property type="match status" value="1"/>
</dbReference>
<dbReference type="CDD" id="cd15795">
    <property type="entry name" value="PMEI-Pla_a_1_like"/>
    <property type="match status" value="1"/>
</dbReference>
<keyword evidence="7" id="KW-1185">Reference proteome</keyword>
<evidence type="ECO:0000256" key="3">
    <source>
        <dbReference type="ARBA" id="ARBA00038471"/>
    </source>
</evidence>
<feature type="domain" description="Pectinesterase inhibitor" evidence="4">
    <location>
        <begin position="76"/>
        <end position="235"/>
    </location>
</feature>
<dbReference type="NCBIfam" id="TIGR01614">
    <property type="entry name" value="PME_inhib"/>
    <property type="match status" value="1"/>
</dbReference>